<sequence length="329" mass="36353">MKEQYLARLELFAENTQRIKKAFPWQNVQVNRLAALLYTVENKTADQDAIRANHELIKENTRMFSSFRGTSAISIATLLSLSAKPEQQLAETLAVYDLMKDVKFRASDYLVIAAYQIAAHTTSDQYVQVIERTKAFFDGMRAKHPFLTGQDDYIFAAMLGISGIGVEHGVERLEQLYVTLKPEFFSGNSVQALTQVLLLGEEAAGPADRVLSLREAFRAQDIRMDKEYTLPSLGILSLLPYDQTGLVNDVSETYEFLRTRKGFGNWSINKQELLLLSAALVSYKYIDDVKSGIITSALSTSITNIIIAQQTAIAVAAASSAAAAASSSN</sequence>
<dbReference type="AlphaFoldDB" id="A0A089L432"/>
<keyword evidence="2" id="KW-1185">Reference proteome</keyword>
<protein>
    <recommendedName>
        <fullName evidence="3">DUF4003 domain-containing protein</fullName>
    </recommendedName>
</protein>
<accession>A0A089L432</accession>
<evidence type="ECO:0000313" key="1">
    <source>
        <dbReference type="EMBL" id="AIQ56246.1"/>
    </source>
</evidence>
<dbReference type="KEGG" id="pbd:PBOR_04210"/>
<evidence type="ECO:0000313" key="2">
    <source>
        <dbReference type="Proteomes" id="UP000029518"/>
    </source>
</evidence>
<reference evidence="1" key="1">
    <citation type="submission" date="2014-08" db="EMBL/GenBank/DDBJ databases">
        <title>Comparative genomics of the Paenibacillus odorifer group.</title>
        <authorList>
            <person name="den Bakker H.C."/>
            <person name="Tsai Y.-C.Y.-C."/>
            <person name="Martin N."/>
            <person name="Korlach J."/>
            <person name="Wiedmann M."/>
        </authorList>
    </citation>
    <scope>NUCLEOTIDE SEQUENCE [LARGE SCALE GENOMIC DNA]</scope>
    <source>
        <strain evidence="1">DSM 13188</strain>
    </source>
</reference>
<dbReference type="Proteomes" id="UP000029518">
    <property type="component" value="Chromosome"/>
</dbReference>
<gene>
    <name evidence="1" type="ORF">PBOR_04210</name>
</gene>
<evidence type="ECO:0008006" key="3">
    <source>
        <dbReference type="Google" id="ProtNLM"/>
    </source>
</evidence>
<dbReference type="RefSeq" id="WP_042210591.1">
    <property type="nucleotide sequence ID" value="NZ_CP009285.1"/>
</dbReference>
<dbReference type="EMBL" id="CP009285">
    <property type="protein sequence ID" value="AIQ56246.1"/>
    <property type="molecule type" value="Genomic_DNA"/>
</dbReference>
<organism evidence="1 2">
    <name type="scientific">Paenibacillus borealis</name>
    <dbReference type="NCBI Taxonomy" id="160799"/>
    <lineage>
        <taxon>Bacteria</taxon>
        <taxon>Bacillati</taxon>
        <taxon>Bacillota</taxon>
        <taxon>Bacilli</taxon>
        <taxon>Bacillales</taxon>
        <taxon>Paenibacillaceae</taxon>
        <taxon>Paenibacillus</taxon>
    </lineage>
</organism>
<proteinExistence type="predicted"/>
<dbReference type="HOGENOM" id="CLU_072519_0_0_9"/>
<name>A0A089L432_PAEBO</name>
<dbReference type="Pfam" id="PF13170">
    <property type="entry name" value="DUF4003"/>
    <property type="match status" value="1"/>
</dbReference>
<dbReference type="InterPro" id="IPR025062">
    <property type="entry name" value="DUF4003"/>
</dbReference>
<dbReference type="OrthoDB" id="1778393at2"/>